<dbReference type="EMBL" id="SNXS01000009">
    <property type="protein sequence ID" value="TDP62046.1"/>
    <property type="molecule type" value="Genomic_DNA"/>
</dbReference>
<evidence type="ECO:0000313" key="2">
    <source>
        <dbReference type="Proteomes" id="UP000295361"/>
    </source>
</evidence>
<proteinExistence type="predicted"/>
<accession>A0A4R6QG96</accession>
<gene>
    <name evidence="1" type="ORF">DES47_10926</name>
</gene>
<dbReference type="InParanoid" id="A0A4R6QG96"/>
<dbReference type="RefSeq" id="WP_208115099.1">
    <property type="nucleotide sequence ID" value="NZ_SNXS01000009.1"/>
</dbReference>
<name>A0A4R6QG96_9BURK</name>
<dbReference type="Proteomes" id="UP000295361">
    <property type="component" value="Unassembled WGS sequence"/>
</dbReference>
<protein>
    <submittedName>
        <fullName evidence="1">Uncharacterized protein</fullName>
    </submittedName>
</protein>
<dbReference type="AlphaFoldDB" id="A0A4R6QG96"/>
<reference evidence="1 2" key="1">
    <citation type="submission" date="2019-03" db="EMBL/GenBank/DDBJ databases">
        <title>Genomic Encyclopedia of Type Strains, Phase IV (KMG-IV): sequencing the most valuable type-strain genomes for metagenomic binning, comparative biology and taxonomic classification.</title>
        <authorList>
            <person name="Goeker M."/>
        </authorList>
    </citation>
    <scope>NUCLEOTIDE SEQUENCE [LARGE SCALE GENOMIC DNA]</scope>
    <source>
        <strain evidence="1 2">DSM 16998</strain>
    </source>
</reference>
<comment type="caution">
    <text evidence="1">The sequence shown here is derived from an EMBL/GenBank/DDBJ whole genome shotgun (WGS) entry which is preliminary data.</text>
</comment>
<evidence type="ECO:0000313" key="1">
    <source>
        <dbReference type="EMBL" id="TDP62046.1"/>
    </source>
</evidence>
<organism evidence="1 2">
    <name type="scientific">Roseateles toxinivorans</name>
    <dbReference type="NCBI Taxonomy" id="270368"/>
    <lineage>
        <taxon>Bacteria</taxon>
        <taxon>Pseudomonadati</taxon>
        <taxon>Pseudomonadota</taxon>
        <taxon>Betaproteobacteria</taxon>
        <taxon>Burkholderiales</taxon>
        <taxon>Sphaerotilaceae</taxon>
        <taxon>Roseateles</taxon>
    </lineage>
</organism>
<sequence length="45" mass="5310">MFGTRHDRALRFLDIEQRGHRERHSYFLASVENVHGGARIFLAQN</sequence>
<keyword evidence="2" id="KW-1185">Reference proteome</keyword>